<name>A0AAE1I4D3_9NEOP</name>
<keyword evidence="3" id="KW-1185">Reference proteome</keyword>
<accession>A0AAE1I4D3</accession>
<protein>
    <submittedName>
        <fullName evidence="2">Peptidyl-tRNA hydrolase</fullName>
    </submittedName>
</protein>
<dbReference type="PANTHER" id="PTHR31025">
    <property type="entry name" value="SI:CH211-196P9.1-RELATED"/>
    <property type="match status" value="1"/>
</dbReference>
<evidence type="ECO:0000256" key="1">
    <source>
        <dbReference type="SAM" id="MobiDB-lite"/>
    </source>
</evidence>
<reference evidence="2" key="1">
    <citation type="submission" date="2021-07" db="EMBL/GenBank/DDBJ databases">
        <authorList>
            <person name="Catto M.A."/>
            <person name="Jacobson A."/>
            <person name="Kennedy G."/>
            <person name="Labadie P."/>
            <person name="Hunt B.G."/>
            <person name="Srinivasan R."/>
        </authorList>
    </citation>
    <scope>NUCLEOTIDE SEQUENCE</scope>
    <source>
        <strain evidence="2">PL_HMW_Pooled</strain>
        <tissue evidence="2">Head</tissue>
    </source>
</reference>
<reference evidence="2" key="2">
    <citation type="journal article" date="2023" name="BMC Genomics">
        <title>Pest status, molecular evolution, and epigenetic factors derived from the genome assembly of Frankliniella fusca, a thysanopteran phytovirus vector.</title>
        <authorList>
            <person name="Catto M.A."/>
            <person name="Labadie P.E."/>
            <person name="Jacobson A.L."/>
            <person name="Kennedy G.G."/>
            <person name="Srinivasan R."/>
            <person name="Hunt B.G."/>
        </authorList>
    </citation>
    <scope>NUCLEOTIDE SEQUENCE</scope>
    <source>
        <strain evidence="2">PL_HMW_Pooled</strain>
    </source>
</reference>
<gene>
    <name evidence="2" type="ORF">KUF71_017380</name>
</gene>
<comment type="caution">
    <text evidence="2">The sequence shown here is derived from an EMBL/GenBank/DDBJ whole genome shotgun (WGS) entry which is preliminary data.</text>
</comment>
<dbReference type="PANTHER" id="PTHR31025:SF22">
    <property type="entry name" value="IP13529P"/>
    <property type="match status" value="1"/>
</dbReference>
<dbReference type="EMBL" id="JAHWGI010001443">
    <property type="protein sequence ID" value="KAK3933119.1"/>
    <property type="molecule type" value="Genomic_DNA"/>
</dbReference>
<proteinExistence type="predicted"/>
<dbReference type="AlphaFoldDB" id="A0AAE1I4D3"/>
<evidence type="ECO:0000313" key="3">
    <source>
        <dbReference type="Proteomes" id="UP001219518"/>
    </source>
</evidence>
<evidence type="ECO:0000313" key="2">
    <source>
        <dbReference type="EMBL" id="KAK3933119.1"/>
    </source>
</evidence>
<feature type="region of interest" description="Disordered" evidence="1">
    <location>
        <begin position="250"/>
        <end position="271"/>
    </location>
</feature>
<dbReference type="Proteomes" id="UP001219518">
    <property type="component" value="Unassembled WGS sequence"/>
</dbReference>
<dbReference type="GO" id="GO:0016787">
    <property type="term" value="F:hydrolase activity"/>
    <property type="evidence" value="ECO:0007669"/>
    <property type="project" value="UniProtKB-KW"/>
</dbReference>
<organism evidence="2 3">
    <name type="scientific">Frankliniella fusca</name>
    <dbReference type="NCBI Taxonomy" id="407009"/>
    <lineage>
        <taxon>Eukaryota</taxon>
        <taxon>Metazoa</taxon>
        <taxon>Ecdysozoa</taxon>
        <taxon>Arthropoda</taxon>
        <taxon>Hexapoda</taxon>
        <taxon>Insecta</taxon>
        <taxon>Pterygota</taxon>
        <taxon>Neoptera</taxon>
        <taxon>Paraneoptera</taxon>
        <taxon>Thysanoptera</taxon>
        <taxon>Terebrantia</taxon>
        <taxon>Thripoidea</taxon>
        <taxon>Thripidae</taxon>
        <taxon>Frankliniella</taxon>
    </lineage>
</organism>
<keyword evidence="2" id="KW-0378">Hydrolase</keyword>
<sequence>MDAGTLKAVLAGNVKQILPHKSNEQLDSIADFLIDEGVKKEADLRHMTINILKGVLDTVDASDASAASEISNGRIPVFHKNCPYIPVRVREAINSGKKPQPSERQDMVDRIVDHCRDKIPDLVRRDFVAVAKQLVEMYPKSFKDTLPSSETGHDSLAYQLQNKFDNDNRWLKKTPAERNRTPLQRPEAFGCVKWTCEIPLGETKASLLKKKKQLSDTYVKGKRHWDWRKLTPDMEATFCLQRVDINGPEQVLQRKSRKRKQPEVDETDDSDFTESRKTLLDIKDEWPFLFHARGINIHFMQLTGVDFCQNLEDFLSGDGKTLINYLALNSEKLESIRRKMQRFEGKKSSSALIALVRMIQEFFKEPLEEFASYVEETTEFEEVQEKAKIPDDGIPFLVVAGDSLYDCRAFYLFIDSKPVATCEEFAEAFVLWFSSFYAFNLMYATKLASSLIYIQKVIAQISSKGLKCRTAAIQSAANKKANKLNDQFQLYKQKLDEENAD</sequence>